<keyword evidence="10" id="KW-0812">Transmembrane</keyword>
<dbReference type="InterPro" id="IPR003660">
    <property type="entry name" value="HAMP_dom"/>
</dbReference>
<evidence type="ECO:0000256" key="2">
    <source>
        <dbReference type="ARBA" id="ARBA00004370"/>
    </source>
</evidence>
<keyword evidence="8 13" id="KW-0067">ATP-binding</keyword>
<dbReference type="InterPro" id="IPR004358">
    <property type="entry name" value="Sig_transdc_His_kin-like_C"/>
</dbReference>
<dbReference type="SUPFAM" id="SSF47384">
    <property type="entry name" value="Homodimeric domain of signal transducing histidine kinase"/>
    <property type="match status" value="1"/>
</dbReference>
<keyword evidence="5" id="KW-0808">Transferase</keyword>
<dbReference type="GO" id="GO:0016020">
    <property type="term" value="C:membrane"/>
    <property type="evidence" value="ECO:0007669"/>
    <property type="project" value="UniProtKB-SubCell"/>
</dbReference>
<comment type="catalytic activity">
    <reaction evidence="1">
        <text>ATP + protein L-histidine = ADP + protein N-phospho-L-histidine.</text>
        <dbReference type="EC" id="2.7.13.3"/>
    </reaction>
</comment>
<dbReference type="InterPro" id="IPR003661">
    <property type="entry name" value="HisK_dim/P_dom"/>
</dbReference>
<dbReference type="PRINTS" id="PR00344">
    <property type="entry name" value="BCTRLSENSOR"/>
</dbReference>
<evidence type="ECO:0000256" key="7">
    <source>
        <dbReference type="ARBA" id="ARBA00022777"/>
    </source>
</evidence>
<dbReference type="AlphaFoldDB" id="A0A9E7ZWI6"/>
<dbReference type="PROSITE" id="PS50885">
    <property type="entry name" value="HAMP"/>
    <property type="match status" value="1"/>
</dbReference>
<dbReference type="PANTHER" id="PTHR43065">
    <property type="entry name" value="SENSOR HISTIDINE KINASE"/>
    <property type="match status" value="1"/>
</dbReference>
<evidence type="ECO:0000256" key="5">
    <source>
        <dbReference type="ARBA" id="ARBA00022679"/>
    </source>
</evidence>
<dbReference type="GO" id="GO:0005524">
    <property type="term" value="F:ATP binding"/>
    <property type="evidence" value="ECO:0007669"/>
    <property type="project" value="UniProtKB-KW"/>
</dbReference>
<dbReference type="SUPFAM" id="SSF158472">
    <property type="entry name" value="HAMP domain-like"/>
    <property type="match status" value="1"/>
</dbReference>
<dbReference type="Pfam" id="PF02518">
    <property type="entry name" value="HATPase_c"/>
    <property type="match status" value="1"/>
</dbReference>
<dbReference type="Pfam" id="PF00512">
    <property type="entry name" value="HisKA"/>
    <property type="match status" value="1"/>
</dbReference>
<evidence type="ECO:0000256" key="4">
    <source>
        <dbReference type="ARBA" id="ARBA00022553"/>
    </source>
</evidence>
<evidence type="ECO:0000256" key="1">
    <source>
        <dbReference type="ARBA" id="ARBA00000085"/>
    </source>
</evidence>
<dbReference type="CDD" id="cd00075">
    <property type="entry name" value="HATPase"/>
    <property type="match status" value="1"/>
</dbReference>
<evidence type="ECO:0000259" key="11">
    <source>
        <dbReference type="PROSITE" id="PS50109"/>
    </source>
</evidence>
<dbReference type="GO" id="GO:0000155">
    <property type="term" value="F:phosphorelay sensor kinase activity"/>
    <property type="evidence" value="ECO:0007669"/>
    <property type="project" value="InterPro"/>
</dbReference>
<dbReference type="Gene3D" id="3.30.565.10">
    <property type="entry name" value="Histidine kinase-like ATPase, C-terminal domain"/>
    <property type="match status" value="1"/>
</dbReference>
<evidence type="ECO:0000256" key="8">
    <source>
        <dbReference type="ARBA" id="ARBA00022840"/>
    </source>
</evidence>
<evidence type="ECO:0000259" key="12">
    <source>
        <dbReference type="PROSITE" id="PS50885"/>
    </source>
</evidence>
<keyword evidence="4" id="KW-0597">Phosphoprotein</keyword>
<keyword evidence="7" id="KW-0418">Kinase</keyword>
<dbReference type="EC" id="2.7.13.3" evidence="3"/>
<dbReference type="CDD" id="cd00082">
    <property type="entry name" value="HisKA"/>
    <property type="match status" value="1"/>
</dbReference>
<dbReference type="InterPro" id="IPR003594">
    <property type="entry name" value="HATPase_dom"/>
</dbReference>
<feature type="domain" description="HAMP" evidence="12">
    <location>
        <begin position="287"/>
        <end position="339"/>
    </location>
</feature>
<gene>
    <name evidence="13" type="ORF">NWE54_06785</name>
</gene>
<evidence type="ECO:0000256" key="10">
    <source>
        <dbReference type="SAM" id="Phobius"/>
    </source>
</evidence>
<keyword evidence="9" id="KW-0902">Two-component regulatory system</keyword>
<evidence type="ECO:0000256" key="3">
    <source>
        <dbReference type="ARBA" id="ARBA00012438"/>
    </source>
</evidence>
<comment type="subcellular location">
    <subcellularLocation>
        <location evidence="2">Membrane</location>
    </subcellularLocation>
</comment>
<dbReference type="PANTHER" id="PTHR43065:SF10">
    <property type="entry name" value="PEROXIDE STRESS-ACTIVATED HISTIDINE KINASE MAK3"/>
    <property type="match status" value="1"/>
</dbReference>
<dbReference type="CDD" id="cd06225">
    <property type="entry name" value="HAMP"/>
    <property type="match status" value="1"/>
</dbReference>
<evidence type="ECO:0000256" key="9">
    <source>
        <dbReference type="ARBA" id="ARBA00023012"/>
    </source>
</evidence>
<dbReference type="SMART" id="SM00387">
    <property type="entry name" value="HATPase_c"/>
    <property type="match status" value="1"/>
</dbReference>
<dbReference type="EMBL" id="CP102774">
    <property type="protein sequence ID" value="UZF88487.1"/>
    <property type="molecule type" value="Genomic_DNA"/>
</dbReference>
<dbReference type="InterPro" id="IPR036097">
    <property type="entry name" value="HisK_dim/P_sf"/>
</dbReference>
<organism evidence="13">
    <name type="scientific">Bosea sp. NBC_00436</name>
    <dbReference type="NCBI Taxonomy" id="2969620"/>
    <lineage>
        <taxon>Bacteria</taxon>
        <taxon>Pseudomonadati</taxon>
        <taxon>Pseudomonadota</taxon>
        <taxon>Alphaproteobacteria</taxon>
        <taxon>Hyphomicrobiales</taxon>
        <taxon>Boseaceae</taxon>
        <taxon>Bosea</taxon>
    </lineage>
</organism>
<protein>
    <recommendedName>
        <fullName evidence="3">histidine kinase</fullName>
        <ecNumber evidence="3">2.7.13.3</ecNumber>
    </recommendedName>
</protein>
<name>A0A9E7ZWI6_9HYPH</name>
<keyword evidence="10" id="KW-1133">Transmembrane helix</keyword>
<feature type="domain" description="Histidine kinase" evidence="11">
    <location>
        <begin position="359"/>
        <end position="566"/>
    </location>
</feature>
<dbReference type="SMART" id="SM00304">
    <property type="entry name" value="HAMP"/>
    <property type="match status" value="1"/>
</dbReference>
<proteinExistence type="predicted"/>
<dbReference type="SUPFAM" id="SSF55874">
    <property type="entry name" value="ATPase domain of HSP90 chaperone/DNA topoisomerase II/histidine kinase"/>
    <property type="match status" value="1"/>
</dbReference>
<keyword evidence="6" id="KW-0547">Nucleotide-binding</keyword>
<evidence type="ECO:0000256" key="6">
    <source>
        <dbReference type="ARBA" id="ARBA00022741"/>
    </source>
</evidence>
<keyword evidence="10" id="KW-0472">Membrane</keyword>
<dbReference type="Gene3D" id="1.10.287.130">
    <property type="match status" value="1"/>
</dbReference>
<evidence type="ECO:0000313" key="13">
    <source>
        <dbReference type="EMBL" id="UZF88487.1"/>
    </source>
</evidence>
<accession>A0A9E7ZWI6</accession>
<reference evidence="13" key="1">
    <citation type="submission" date="2022-08" db="EMBL/GenBank/DDBJ databases">
        <title>Complete Genome Sequences of 2 Bosea sp. soil isolates.</title>
        <authorList>
            <person name="Alvarez Arevalo M."/>
            <person name="Sterndorff E.B."/>
            <person name="Faurdal D."/>
            <person name="Joergensen T.S."/>
            <person name="Weber T."/>
        </authorList>
    </citation>
    <scope>NUCLEOTIDE SEQUENCE</scope>
    <source>
        <strain evidence="13">NBC_00436</strain>
    </source>
</reference>
<dbReference type="SMART" id="SM00388">
    <property type="entry name" value="HisKA"/>
    <property type="match status" value="1"/>
</dbReference>
<dbReference type="Pfam" id="PF00672">
    <property type="entry name" value="HAMP"/>
    <property type="match status" value="1"/>
</dbReference>
<feature type="transmembrane region" description="Helical" evidence="10">
    <location>
        <begin position="266"/>
        <end position="290"/>
    </location>
</feature>
<dbReference type="PROSITE" id="PS50109">
    <property type="entry name" value="HIS_KIN"/>
    <property type="match status" value="1"/>
</dbReference>
<dbReference type="InterPro" id="IPR036890">
    <property type="entry name" value="HATPase_C_sf"/>
</dbReference>
<dbReference type="InterPro" id="IPR005467">
    <property type="entry name" value="His_kinase_dom"/>
</dbReference>
<dbReference type="Gene3D" id="6.10.340.10">
    <property type="match status" value="1"/>
</dbReference>
<sequence length="571" mass="61339">MTSLRLRLVIGFMLVSVPAMLASAFIAAKLISDTFEDNVGHWLRETSRFFALEVSEAAQEAQRVAGVIGHRLEHSADDARMQRTVEREFAVLNSVGYDLIAIYRPGGELIFSSRRFSSIGSLPEKTGLGLFKISADNKRWIMAGAVQSVQINGQPANLLVGSWLDDSYLGGIKVVTSLDVRLFSDFDGELEPVVQTHPDHPVTVPSEIRARLDAGEDEIFDPDAGSGAYRAVYAGFRGIDGKLAAISFIGMRSEAGFFEQLGRERLFLGIFLIGCFIAALVGSLMSDVLVRPLRALTRGVRAIAAGDFGQRVGVGGGREIAELANGFNGMAEQLGKLHELEMELRRSDRLSALGQAAMVIAHEVRNPLGIIKTSTEVVRNRAKLGDTEAKMLGYVIDEVRRIETLMREFLDFAQPRPLVQSRFPLRNVIDRVAAIAEPELARRNIVLRVEDGSGGAAILGDADQLHQACLNLVLNAMDAMPAGGTIFANLTADAKNVSLAISDEGPGVPKAIRTEIFNPFFTTKVKGTGLGLAKVQGVAVAHGGTASCEGEEGQGAVFVLSLPRAGMGGTP</sequence>